<dbReference type="AlphaFoldDB" id="A0A918Z8J5"/>
<protein>
    <submittedName>
        <fullName evidence="2">Uncharacterized protein</fullName>
    </submittedName>
</protein>
<organism evidence="2 3">
    <name type="scientific">Vulcaniibacterium thermophilum</name>
    <dbReference type="NCBI Taxonomy" id="1169913"/>
    <lineage>
        <taxon>Bacteria</taxon>
        <taxon>Pseudomonadati</taxon>
        <taxon>Pseudomonadota</taxon>
        <taxon>Gammaproteobacteria</taxon>
        <taxon>Lysobacterales</taxon>
        <taxon>Lysobacteraceae</taxon>
        <taxon>Vulcaniibacterium</taxon>
    </lineage>
</organism>
<keyword evidence="1" id="KW-0812">Transmembrane</keyword>
<evidence type="ECO:0000313" key="2">
    <source>
        <dbReference type="EMBL" id="GHE41443.1"/>
    </source>
</evidence>
<gene>
    <name evidence="2" type="ORF">GCM10007167_24160</name>
</gene>
<feature type="transmembrane region" description="Helical" evidence="1">
    <location>
        <begin position="85"/>
        <end position="104"/>
    </location>
</feature>
<keyword evidence="3" id="KW-1185">Reference proteome</keyword>
<name>A0A918Z8J5_9GAMM</name>
<feature type="transmembrane region" description="Helical" evidence="1">
    <location>
        <begin position="12"/>
        <end position="31"/>
    </location>
</feature>
<dbReference type="Proteomes" id="UP000636453">
    <property type="component" value="Unassembled WGS sequence"/>
</dbReference>
<evidence type="ECO:0000313" key="3">
    <source>
        <dbReference type="Proteomes" id="UP000636453"/>
    </source>
</evidence>
<sequence>MAAPSDAQRIALLTGYTVISLYYAAALYVAWAQPGSKRFGLLRPRWRGGVRASRFGVTAQAAFAFSLSAFGASKLLQLSLPALEAVFWVSLVFCLAGWLVDFAADGD</sequence>
<reference evidence="2" key="1">
    <citation type="journal article" date="2014" name="Int. J. Syst. Evol. Microbiol.">
        <title>Complete genome sequence of Corynebacterium casei LMG S-19264T (=DSM 44701T), isolated from a smear-ripened cheese.</title>
        <authorList>
            <consortium name="US DOE Joint Genome Institute (JGI-PGF)"/>
            <person name="Walter F."/>
            <person name="Albersmeier A."/>
            <person name="Kalinowski J."/>
            <person name="Ruckert C."/>
        </authorList>
    </citation>
    <scope>NUCLEOTIDE SEQUENCE</scope>
    <source>
        <strain evidence="2">KCTC 32020</strain>
    </source>
</reference>
<comment type="caution">
    <text evidence="2">The sequence shown here is derived from an EMBL/GenBank/DDBJ whole genome shotgun (WGS) entry which is preliminary data.</text>
</comment>
<proteinExistence type="predicted"/>
<evidence type="ECO:0000256" key="1">
    <source>
        <dbReference type="SAM" id="Phobius"/>
    </source>
</evidence>
<keyword evidence="1" id="KW-0472">Membrane</keyword>
<reference evidence="2" key="2">
    <citation type="submission" date="2020-09" db="EMBL/GenBank/DDBJ databases">
        <authorList>
            <person name="Sun Q."/>
            <person name="Kim S."/>
        </authorList>
    </citation>
    <scope>NUCLEOTIDE SEQUENCE</scope>
    <source>
        <strain evidence="2">KCTC 32020</strain>
    </source>
</reference>
<keyword evidence="1" id="KW-1133">Transmembrane helix</keyword>
<feature type="transmembrane region" description="Helical" evidence="1">
    <location>
        <begin position="52"/>
        <end position="73"/>
    </location>
</feature>
<accession>A0A918Z8J5</accession>
<dbReference type="EMBL" id="BNCF01000016">
    <property type="protein sequence ID" value="GHE41443.1"/>
    <property type="molecule type" value="Genomic_DNA"/>
</dbReference>